<keyword evidence="4" id="KW-0720">Serine protease</keyword>
<dbReference type="PANTHER" id="PTHR11757:SF19">
    <property type="entry name" value="PROLYL ENDOPEPTIDASE-LIKE"/>
    <property type="match status" value="1"/>
</dbReference>
<keyword evidence="3" id="KW-0378">Hydrolase</keyword>
<dbReference type="PANTHER" id="PTHR11757">
    <property type="entry name" value="PROTEASE FAMILY S9A OLIGOPEPTIDASE"/>
    <property type="match status" value="1"/>
</dbReference>
<dbReference type="Pfam" id="PF00326">
    <property type="entry name" value="Peptidase_S9"/>
    <property type="match status" value="1"/>
</dbReference>
<evidence type="ECO:0000256" key="4">
    <source>
        <dbReference type="ARBA" id="ARBA00022825"/>
    </source>
</evidence>
<evidence type="ECO:0000313" key="7">
    <source>
        <dbReference type="EMBL" id="GAA4407903.1"/>
    </source>
</evidence>
<dbReference type="Gene3D" id="3.40.50.1820">
    <property type="entry name" value="alpha/beta hydrolase"/>
    <property type="match status" value="1"/>
</dbReference>
<dbReference type="EMBL" id="BAABHB010000005">
    <property type="protein sequence ID" value="GAA4407903.1"/>
    <property type="molecule type" value="Genomic_DNA"/>
</dbReference>
<evidence type="ECO:0000256" key="1">
    <source>
        <dbReference type="ARBA" id="ARBA00005228"/>
    </source>
</evidence>
<reference evidence="8" key="1">
    <citation type="journal article" date="2019" name="Int. J. Syst. Evol. Microbiol.">
        <title>The Global Catalogue of Microorganisms (GCM) 10K type strain sequencing project: providing services to taxonomists for standard genome sequencing and annotation.</title>
        <authorList>
            <consortium name="The Broad Institute Genomics Platform"/>
            <consortium name="The Broad Institute Genome Sequencing Center for Infectious Disease"/>
            <person name="Wu L."/>
            <person name="Ma J."/>
        </authorList>
    </citation>
    <scope>NUCLEOTIDE SEQUENCE [LARGE SCALE GENOMIC DNA]</scope>
    <source>
        <strain evidence="8">JCM 17925</strain>
    </source>
</reference>
<feature type="domain" description="Peptidase S9A N-terminal" evidence="6">
    <location>
        <begin position="23"/>
        <end position="426"/>
    </location>
</feature>
<proteinExistence type="inferred from homology"/>
<dbReference type="RefSeq" id="WP_345268341.1">
    <property type="nucleotide sequence ID" value="NZ_BAABHB010000005.1"/>
</dbReference>
<evidence type="ECO:0000259" key="6">
    <source>
        <dbReference type="Pfam" id="PF02897"/>
    </source>
</evidence>
<dbReference type="PRINTS" id="PR00862">
    <property type="entry name" value="PROLIGOPTASE"/>
</dbReference>
<evidence type="ECO:0000259" key="5">
    <source>
        <dbReference type="Pfam" id="PF00326"/>
    </source>
</evidence>
<dbReference type="InterPro" id="IPR001375">
    <property type="entry name" value="Peptidase_S9_cat"/>
</dbReference>
<keyword evidence="2" id="KW-0645">Protease</keyword>
<accession>A0ABP8KJY3</accession>
<dbReference type="Proteomes" id="UP001500936">
    <property type="component" value="Unassembled WGS sequence"/>
</dbReference>
<sequence length="701" mass="80829">MKNSSFTLITTLTFYSMTQAQTPPIAQQKPKELTIHGHTRTDNYYWLNDRENPEVINYLNAENAYLEQVLAPVKNLREKLFEEMKGRIKQQDESVPYKEGSYYYYTRFIEGGEYPLYCRKKGSLEAAEEVMLDENELAKGHSYYDAGGLEVSDNEELVAFGEDTVSRRLYTLRIKNLKTGEIYPDAISDTEGGNYAWATDNKTLFYIRKDPQTLLGYQVWRHVLGTDPKQDVLVYEEKDNQFYMGLYRSKSKKFIHIVSDQNGVATEYQMLEANNSTGSFRTFLPRRHGHEYDVLHVGEKFYIRTNWHAENFRLMEVPEDKTADRNAWKEVIAHRPDVYLQQMDIFTNHLVLGERKEGLMHLRIINQNDQSEHYLNFGEPAYVAAIGYNPEFNTNVLRFGYSSLTTPNSTYDYNMDTRERTLMKQQEVLGGFNSANYVSERVYATARDGVKIPISLVYRKGTPKDGSAPLLQYAYGSYGISMDPAFSSTRLSLLDRGFIFAIAHIRGGQEMGRRWYEDGKMLKKKNTFTDFIDCSEFLIRQKYTTQEKLFAMGGSAGGLLMGAVANLRPDLYRGIVASVPFVDVVTTMLDENIPLTTGEFEEWGNPKQKQYYDYMLSYSPYDNVEKKAYPNMLVMTGLHDSQVQYWEPAKWVAKLRTMKTDNNQLLLHTNMEAGHGGASGRFQALKEIALEYAFMLNLVEK</sequence>
<feature type="domain" description="Peptidase S9 prolyl oligopeptidase catalytic" evidence="5">
    <location>
        <begin position="485"/>
        <end position="699"/>
    </location>
</feature>
<dbReference type="Gene3D" id="2.130.10.120">
    <property type="entry name" value="Prolyl oligopeptidase, N-terminal domain"/>
    <property type="match status" value="1"/>
</dbReference>
<dbReference type="InterPro" id="IPR023302">
    <property type="entry name" value="Pept_S9A_N"/>
</dbReference>
<dbReference type="InterPro" id="IPR002470">
    <property type="entry name" value="Peptidase_S9A"/>
</dbReference>
<evidence type="ECO:0000256" key="2">
    <source>
        <dbReference type="ARBA" id="ARBA00022670"/>
    </source>
</evidence>
<gene>
    <name evidence="7" type="ORF">GCM10023187_29100</name>
</gene>
<comment type="similarity">
    <text evidence="1">Belongs to the peptidase S9A family.</text>
</comment>
<dbReference type="SUPFAM" id="SSF53474">
    <property type="entry name" value="alpha/beta-Hydrolases"/>
    <property type="match status" value="1"/>
</dbReference>
<comment type="caution">
    <text evidence="7">The sequence shown here is derived from an EMBL/GenBank/DDBJ whole genome shotgun (WGS) entry which is preliminary data.</text>
</comment>
<evidence type="ECO:0000313" key="8">
    <source>
        <dbReference type="Proteomes" id="UP001500936"/>
    </source>
</evidence>
<organism evidence="7 8">
    <name type="scientific">Nibrella viscosa</name>
    <dbReference type="NCBI Taxonomy" id="1084524"/>
    <lineage>
        <taxon>Bacteria</taxon>
        <taxon>Pseudomonadati</taxon>
        <taxon>Bacteroidota</taxon>
        <taxon>Cytophagia</taxon>
        <taxon>Cytophagales</taxon>
        <taxon>Spirosomataceae</taxon>
        <taxon>Nibrella</taxon>
    </lineage>
</organism>
<dbReference type="Pfam" id="PF02897">
    <property type="entry name" value="Peptidase_S9_N"/>
    <property type="match status" value="1"/>
</dbReference>
<evidence type="ECO:0000256" key="3">
    <source>
        <dbReference type="ARBA" id="ARBA00022801"/>
    </source>
</evidence>
<keyword evidence="8" id="KW-1185">Reference proteome</keyword>
<name>A0ABP8KJY3_9BACT</name>
<dbReference type="SUPFAM" id="SSF50993">
    <property type="entry name" value="Peptidase/esterase 'gauge' domain"/>
    <property type="match status" value="1"/>
</dbReference>
<dbReference type="InterPro" id="IPR029058">
    <property type="entry name" value="AB_hydrolase_fold"/>
</dbReference>
<dbReference type="InterPro" id="IPR051543">
    <property type="entry name" value="Serine_Peptidase_S9A"/>
</dbReference>
<protein>
    <submittedName>
        <fullName evidence="7">Oligopeptidase B</fullName>
    </submittedName>
</protein>